<dbReference type="EMBL" id="UETC01000003">
    <property type="protein sequence ID" value="SSA44563.1"/>
    <property type="molecule type" value="Genomic_DNA"/>
</dbReference>
<dbReference type="Gene3D" id="1.10.600.10">
    <property type="entry name" value="Farnesyl Diphosphate Synthase"/>
    <property type="match status" value="1"/>
</dbReference>
<dbReference type="OrthoDB" id="9814909at2"/>
<evidence type="ECO:0000313" key="1">
    <source>
        <dbReference type="EMBL" id="PWJ20467.1"/>
    </source>
</evidence>
<evidence type="ECO:0000313" key="2">
    <source>
        <dbReference type="EMBL" id="SSA44563.1"/>
    </source>
</evidence>
<sequence>MSLEDDLTACAGLLDRGDPHRFRAAMAAPLALRRGLLPLYAFNLEVARAPWVTQEPMIAEMRLQWWRDALEEISAGGAVRRHEVVTPLAATLDAEGARALDGLIAARRADIETRPHEGRDSLQAYLDATAGELLWQAGRMAGSRAEAALRAAGRAQGAAAYLAAVPELVAKGRHPLPPGDAPSEMRALAQSGRAALDEARRAGVDRAARPVLAALASVRVTLMAIETDPEAALSAPPAWPQWRDAMGRAAIVATGRF</sequence>
<dbReference type="InterPro" id="IPR008949">
    <property type="entry name" value="Isoprenoid_synthase_dom_sf"/>
</dbReference>
<evidence type="ECO:0000313" key="4">
    <source>
        <dbReference type="Proteomes" id="UP000251571"/>
    </source>
</evidence>
<dbReference type="SUPFAM" id="SSF48576">
    <property type="entry name" value="Terpenoid synthases"/>
    <property type="match status" value="1"/>
</dbReference>
<accession>A0A2Y9C770</accession>
<dbReference type="EMBL" id="QGDJ01000003">
    <property type="protein sequence ID" value="PWJ20467.1"/>
    <property type="molecule type" value="Genomic_DNA"/>
</dbReference>
<keyword evidence="3" id="KW-1185">Reference proteome</keyword>
<gene>
    <name evidence="1" type="ORF">BCF38_103285</name>
    <name evidence="2" type="ORF">SAMN05421539_103285</name>
</gene>
<reference evidence="1 3" key="2">
    <citation type="submission" date="2018-03" db="EMBL/GenBank/DDBJ databases">
        <title>Genomic Encyclopedia of Archaeal and Bacterial Type Strains, Phase II (KMG-II): from individual species to whole genera.</title>
        <authorList>
            <person name="Goeker M."/>
        </authorList>
    </citation>
    <scope>NUCLEOTIDE SEQUENCE [LARGE SCALE GENOMIC DNA]</scope>
    <source>
        <strain evidence="1 3">DSM 25227</strain>
    </source>
</reference>
<dbReference type="Pfam" id="PF00494">
    <property type="entry name" value="SQS_PSY"/>
    <property type="match status" value="1"/>
</dbReference>
<dbReference type="InterPro" id="IPR002060">
    <property type="entry name" value="Squ/phyt_synthse"/>
</dbReference>
<proteinExistence type="predicted"/>
<organism evidence="2 4">
    <name type="scientific">Jannaschia seohaensis</name>
    <dbReference type="NCBI Taxonomy" id="475081"/>
    <lineage>
        <taxon>Bacteria</taxon>
        <taxon>Pseudomonadati</taxon>
        <taxon>Pseudomonadota</taxon>
        <taxon>Alphaproteobacteria</taxon>
        <taxon>Rhodobacterales</taxon>
        <taxon>Roseobacteraceae</taxon>
        <taxon>Jannaschia</taxon>
    </lineage>
</organism>
<name>A0A2Y9C770_9RHOB</name>
<dbReference type="Proteomes" id="UP000245839">
    <property type="component" value="Unassembled WGS sequence"/>
</dbReference>
<reference evidence="2 4" key="1">
    <citation type="submission" date="2016-10" db="EMBL/GenBank/DDBJ databases">
        <authorList>
            <person name="Cai Z."/>
        </authorList>
    </citation>
    <scope>NUCLEOTIDE SEQUENCE [LARGE SCALE GENOMIC DNA]</scope>
    <source>
        <strain evidence="2 4">DSM 25227</strain>
    </source>
</reference>
<dbReference type="Proteomes" id="UP000251571">
    <property type="component" value="Unassembled WGS sequence"/>
</dbReference>
<dbReference type="AlphaFoldDB" id="A0A2Y9C770"/>
<evidence type="ECO:0000313" key="3">
    <source>
        <dbReference type="Proteomes" id="UP000245839"/>
    </source>
</evidence>
<protein>
    <submittedName>
        <fullName evidence="2">Phytoene/squalene synthetase</fullName>
    </submittedName>
</protein>
<dbReference type="RefSeq" id="WP_111785597.1">
    <property type="nucleotide sequence ID" value="NZ_QGDJ01000003.1"/>
</dbReference>